<feature type="domain" description="B box-type" evidence="11">
    <location>
        <begin position="602"/>
        <end position="643"/>
    </location>
</feature>
<dbReference type="InterPro" id="IPR001870">
    <property type="entry name" value="B30.2/SPRY"/>
</dbReference>
<dbReference type="InterPro" id="IPR043136">
    <property type="entry name" value="B30.2/SPRY_sf"/>
</dbReference>
<dbReference type="InterPro" id="IPR003879">
    <property type="entry name" value="Butyrophylin_SPRY"/>
</dbReference>
<evidence type="ECO:0000256" key="8">
    <source>
        <dbReference type="SAM" id="Coils"/>
    </source>
</evidence>
<dbReference type="SMART" id="SM00184">
    <property type="entry name" value="RING"/>
    <property type="match status" value="2"/>
</dbReference>
<feature type="domain" description="B30.2/SPRY" evidence="12">
    <location>
        <begin position="292"/>
        <end position="486"/>
    </location>
</feature>
<proteinExistence type="inferred from homology"/>
<keyword evidence="3" id="KW-0479">Metal-binding</keyword>
<dbReference type="InterPro" id="IPR006574">
    <property type="entry name" value="PRY"/>
</dbReference>
<evidence type="ECO:0000256" key="6">
    <source>
        <dbReference type="ARBA" id="ARBA00034460"/>
    </source>
</evidence>
<accession>A0A9Q0XJS5</accession>
<dbReference type="Gene3D" id="2.60.120.920">
    <property type="match status" value="1"/>
</dbReference>
<feature type="coiled-coil region" evidence="8">
    <location>
        <begin position="651"/>
        <end position="678"/>
    </location>
</feature>
<dbReference type="Pfam" id="PF15227">
    <property type="entry name" value="zf-C3HC4_4"/>
    <property type="match status" value="2"/>
</dbReference>
<keyword evidence="8" id="KW-0175">Coiled coil</keyword>
<dbReference type="InterPro" id="IPR013083">
    <property type="entry name" value="Znf_RING/FYVE/PHD"/>
</dbReference>
<evidence type="ECO:0000259" key="11">
    <source>
        <dbReference type="PROSITE" id="PS50119"/>
    </source>
</evidence>
<evidence type="ECO:0000256" key="2">
    <source>
        <dbReference type="ARBA" id="ARBA00022699"/>
    </source>
</evidence>
<keyword evidence="5" id="KW-0862">Zinc</keyword>
<feature type="coiled-coil region" evidence="8">
    <location>
        <begin position="136"/>
        <end position="220"/>
    </location>
</feature>
<gene>
    <name evidence="13" type="ORF">JRQ81_003376</name>
</gene>
<dbReference type="PROSITE" id="PS50089">
    <property type="entry name" value="ZF_RING_2"/>
    <property type="match status" value="2"/>
</dbReference>
<dbReference type="AlphaFoldDB" id="A0A9Q0XJS5"/>
<keyword evidence="2" id="KW-0528">Neurotoxin</keyword>
<dbReference type="CDD" id="cd12888">
    <property type="entry name" value="SPRY_PRY_TRIM7_like"/>
    <property type="match status" value="1"/>
</dbReference>
<evidence type="ECO:0000256" key="1">
    <source>
        <dbReference type="ARBA" id="ARBA00009651"/>
    </source>
</evidence>
<dbReference type="Pfam" id="PF00643">
    <property type="entry name" value="zf-B_box"/>
    <property type="match status" value="2"/>
</dbReference>
<dbReference type="InterPro" id="IPR001841">
    <property type="entry name" value="Znf_RING"/>
</dbReference>
<evidence type="ECO:0000256" key="5">
    <source>
        <dbReference type="ARBA" id="ARBA00022833"/>
    </source>
</evidence>
<dbReference type="PRINTS" id="PR01407">
    <property type="entry name" value="BUTYPHLNCDUF"/>
</dbReference>
<protein>
    <recommendedName>
        <fullName evidence="15">Zinc finger protein RFP</fullName>
    </recommendedName>
</protein>
<dbReference type="CDD" id="cd19760">
    <property type="entry name" value="Bbox2_TRIM4-like"/>
    <property type="match status" value="2"/>
</dbReference>
<dbReference type="PROSITE" id="PS50188">
    <property type="entry name" value="B302_SPRY"/>
    <property type="match status" value="1"/>
</dbReference>
<comment type="similarity">
    <text evidence="1">Belongs to the ohanin/vespryn family.</text>
</comment>
<keyword evidence="14" id="KW-1185">Reference proteome</keyword>
<dbReference type="PROSITE" id="PS50119">
    <property type="entry name" value="ZF_BBOX"/>
    <property type="match status" value="2"/>
</dbReference>
<dbReference type="EMBL" id="JAPFRF010000011">
    <property type="protein sequence ID" value="KAJ7317214.1"/>
    <property type="molecule type" value="Genomic_DNA"/>
</dbReference>
<dbReference type="SUPFAM" id="SSF57845">
    <property type="entry name" value="B-box zinc-binding domain"/>
    <property type="match status" value="2"/>
</dbReference>
<name>A0A9Q0XJS5_9SAUR</name>
<sequence length="744" mass="85000">MENPVERLHKEATCSICLEYFRDPVSIPCGHSFCRACIGQCWKERSSNFSCPQCREVALQRNFRPNRELGNVVEITKRLSLRALEGTGGGGEGEGERACEKHREALKLFCTEEEELICCICRESRAHRSHTVFPVEEAALDYKKEIQSRLQNLKEEREKLLELNLAGELRHQDYLRQAEAERQKALTEFEQVHRFLEEQEKLLLAQLNELEREIIKHQKEHGTRFSQEIASVTAVIDQLEEKCQQPDGEFLQDIRNTLHRFEKEPFQPPEETPQKVQKRLAEFSEKTIVLADIMKNLKDGLPSELGTEWVNVTLDTETANPQVIISEDRKSARWDVTRTEVPHNPKRFKSSSCVLGCEGFDSGRHYWEVNVEDGGIWAVGVARGSVKRKVELKLTPEEGIWALQGDFGQYQALTVPVTPLPLSCTPRRIRVSLDYERGQVEFFNADTKDSIFIFPAASFSGERVFPFFKASAMHTALALLPHQHHHHHHPPPAPDPPPPPPPPFPRLFPAMATESTLETLQREITCSICLSYFREPVSIDCGHNFCQACIAQCWGRSDDENTSCPQCRRWSRKRSFRPNRELGNVVEVAKRLRLEAAATTLAGQRLCDKHQEPLKLFCEEDETPVCVICRESRAHKAHPMLPIEEAAQDYKKQVAGHVKALKERREKLKESKEDLECRSQADQPEQIEQWELSGTSGWCWLRQISSICVVGLHNPSATADVAMGKACEEVQSWNIWRGQIVHCA</sequence>
<dbReference type="OrthoDB" id="6270329at2759"/>
<dbReference type="SMART" id="SM00589">
    <property type="entry name" value="PRY"/>
    <property type="match status" value="1"/>
</dbReference>
<dbReference type="PANTHER" id="PTHR24103">
    <property type="entry name" value="E3 UBIQUITIN-PROTEIN LIGASE TRIM"/>
    <property type="match status" value="1"/>
</dbReference>
<evidence type="ECO:0000313" key="14">
    <source>
        <dbReference type="Proteomes" id="UP001142489"/>
    </source>
</evidence>
<evidence type="ECO:0000259" key="10">
    <source>
        <dbReference type="PROSITE" id="PS50089"/>
    </source>
</evidence>
<feature type="domain" description="RING-type" evidence="10">
    <location>
        <begin position="526"/>
        <end position="568"/>
    </location>
</feature>
<evidence type="ECO:0000313" key="13">
    <source>
        <dbReference type="EMBL" id="KAJ7317214.1"/>
    </source>
</evidence>
<feature type="compositionally biased region" description="Pro residues" evidence="9">
    <location>
        <begin position="491"/>
        <end position="506"/>
    </location>
</feature>
<evidence type="ECO:0000259" key="12">
    <source>
        <dbReference type="PROSITE" id="PS50188"/>
    </source>
</evidence>
<dbReference type="Gene3D" id="3.30.160.60">
    <property type="entry name" value="Classic Zinc Finger"/>
    <property type="match status" value="2"/>
</dbReference>
<comment type="function">
    <text evidence="6">Neurotoxin that produces dose-dependent hypolocomotion and hyperalgesia in mice. May directly act on the central nervous system, as it is 6500-fold more potent when administered intracerebroventricularly than intraperitoneal.</text>
</comment>
<keyword evidence="2" id="KW-0800">Toxin</keyword>
<dbReference type="InterPro" id="IPR050143">
    <property type="entry name" value="TRIM/RBCC"/>
</dbReference>
<organism evidence="13 14">
    <name type="scientific">Phrynocephalus forsythii</name>
    <dbReference type="NCBI Taxonomy" id="171643"/>
    <lineage>
        <taxon>Eukaryota</taxon>
        <taxon>Metazoa</taxon>
        <taxon>Chordata</taxon>
        <taxon>Craniata</taxon>
        <taxon>Vertebrata</taxon>
        <taxon>Euteleostomi</taxon>
        <taxon>Lepidosauria</taxon>
        <taxon>Squamata</taxon>
        <taxon>Bifurcata</taxon>
        <taxon>Unidentata</taxon>
        <taxon>Episquamata</taxon>
        <taxon>Toxicofera</taxon>
        <taxon>Iguania</taxon>
        <taxon>Acrodonta</taxon>
        <taxon>Agamidae</taxon>
        <taxon>Agaminae</taxon>
        <taxon>Phrynocephalus</taxon>
    </lineage>
</organism>
<dbReference type="CDD" id="cd16594">
    <property type="entry name" value="RING-HC_TRIM7-like_C-IV"/>
    <property type="match status" value="2"/>
</dbReference>
<comment type="caution">
    <text evidence="13">The sequence shown here is derived from an EMBL/GenBank/DDBJ whole genome shotgun (WGS) entry which is preliminary data.</text>
</comment>
<evidence type="ECO:0000256" key="7">
    <source>
        <dbReference type="PROSITE-ProRule" id="PRU00024"/>
    </source>
</evidence>
<keyword evidence="4 7" id="KW-0863">Zinc-finger</keyword>
<dbReference type="Gene3D" id="3.30.40.10">
    <property type="entry name" value="Zinc/RING finger domain, C3HC4 (zinc finger)"/>
    <property type="match status" value="2"/>
</dbReference>
<dbReference type="SMART" id="SM00449">
    <property type="entry name" value="SPRY"/>
    <property type="match status" value="1"/>
</dbReference>
<dbReference type="InterPro" id="IPR017907">
    <property type="entry name" value="Znf_RING_CS"/>
</dbReference>
<dbReference type="SUPFAM" id="SSF57850">
    <property type="entry name" value="RING/U-box"/>
    <property type="match status" value="2"/>
</dbReference>
<dbReference type="FunFam" id="2.60.120.920:FF:000004">
    <property type="entry name" value="Butyrophilin subfamily 1 member A1"/>
    <property type="match status" value="1"/>
</dbReference>
<dbReference type="Proteomes" id="UP001142489">
    <property type="component" value="Unassembled WGS sequence"/>
</dbReference>
<dbReference type="Pfam" id="PF13765">
    <property type="entry name" value="PRY"/>
    <property type="match status" value="1"/>
</dbReference>
<dbReference type="SMART" id="SM00336">
    <property type="entry name" value="BBOX"/>
    <property type="match status" value="2"/>
</dbReference>
<feature type="region of interest" description="Disordered" evidence="9">
    <location>
        <begin position="482"/>
        <end position="508"/>
    </location>
</feature>
<evidence type="ECO:0000256" key="9">
    <source>
        <dbReference type="SAM" id="MobiDB-lite"/>
    </source>
</evidence>
<dbReference type="Pfam" id="PF00622">
    <property type="entry name" value="SPRY"/>
    <property type="match status" value="1"/>
</dbReference>
<reference evidence="13" key="1">
    <citation type="journal article" date="2023" name="DNA Res.">
        <title>Chromosome-level genome assembly of Phrynocephalus forsythii using third-generation DNA sequencing and Hi-C analysis.</title>
        <authorList>
            <person name="Qi Y."/>
            <person name="Zhao W."/>
            <person name="Zhao Y."/>
            <person name="Niu C."/>
            <person name="Cao S."/>
            <person name="Zhang Y."/>
        </authorList>
    </citation>
    <scope>NUCLEOTIDE SEQUENCE</scope>
    <source>
        <tissue evidence="13">Muscle</tissue>
    </source>
</reference>
<dbReference type="InterPro" id="IPR003877">
    <property type="entry name" value="SPRY_dom"/>
</dbReference>
<evidence type="ECO:0000256" key="3">
    <source>
        <dbReference type="ARBA" id="ARBA00022723"/>
    </source>
</evidence>
<dbReference type="InterPro" id="IPR013320">
    <property type="entry name" value="ConA-like_dom_sf"/>
</dbReference>
<evidence type="ECO:0000256" key="4">
    <source>
        <dbReference type="ARBA" id="ARBA00022771"/>
    </source>
</evidence>
<feature type="domain" description="B box-type" evidence="11">
    <location>
        <begin position="94"/>
        <end position="135"/>
    </location>
</feature>
<dbReference type="SUPFAM" id="SSF49899">
    <property type="entry name" value="Concanavalin A-like lectins/glucanases"/>
    <property type="match status" value="1"/>
</dbReference>
<evidence type="ECO:0008006" key="15">
    <source>
        <dbReference type="Google" id="ProtNLM"/>
    </source>
</evidence>
<feature type="domain" description="RING-type" evidence="10">
    <location>
        <begin position="14"/>
        <end position="55"/>
    </location>
</feature>
<dbReference type="InterPro" id="IPR000315">
    <property type="entry name" value="Znf_B-box"/>
</dbReference>
<dbReference type="GO" id="GO:0008270">
    <property type="term" value="F:zinc ion binding"/>
    <property type="evidence" value="ECO:0007669"/>
    <property type="project" value="UniProtKB-KW"/>
</dbReference>
<dbReference type="PROSITE" id="PS00518">
    <property type="entry name" value="ZF_RING_1"/>
    <property type="match status" value="2"/>
</dbReference>